<comment type="caution">
    <text evidence="1">The sequence shown here is derived from an EMBL/GenBank/DDBJ whole genome shotgun (WGS) entry which is preliminary data.</text>
</comment>
<proteinExistence type="predicted"/>
<protein>
    <submittedName>
        <fullName evidence="1">Uncharacterized protein</fullName>
    </submittedName>
</protein>
<dbReference type="OrthoDB" id="2429551at2759"/>
<dbReference type="EMBL" id="JANIIK010000113">
    <property type="protein sequence ID" value="KAJ3591523.1"/>
    <property type="molecule type" value="Genomic_DNA"/>
</dbReference>
<evidence type="ECO:0000313" key="1">
    <source>
        <dbReference type="EMBL" id="KAJ3591523.1"/>
    </source>
</evidence>
<dbReference type="Proteomes" id="UP001148018">
    <property type="component" value="Unassembled WGS sequence"/>
</dbReference>
<name>A0A9Q0IB77_9TELE</name>
<reference evidence="1" key="1">
    <citation type="submission" date="2022-07" db="EMBL/GenBank/DDBJ databases">
        <title>Chromosome-level genome of Muraenolepis orangiensis.</title>
        <authorList>
            <person name="Kim J."/>
        </authorList>
    </citation>
    <scope>NUCLEOTIDE SEQUENCE</scope>
    <source>
        <strain evidence="1">KU_S4_2022</strain>
        <tissue evidence="1">Muscle</tissue>
    </source>
</reference>
<organism evidence="1 2">
    <name type="scientific">Muraenolepis orangiensis</name>
    <name type="common">Patagonian moray cod</name>
    <dbReference type="NCBI Taxonomy" id="630683"/>
    <lineage>
        <taxon>Eukaryota</taxon>
        <taxon>Metazoa</taxon>
        <taxon>Chordata</taxon>
        <taxon>Craniata</taxon>
        <taxon>Vertebrata</taxon>
        <taxon>Euteleostomi</taxon>
        <taxon>Actinopterygii</taxon>
        <taxon>Neopterygii</taxon>
        <taxon>Teleostei</taxon>
        <taxon>Neoteleostei</taxon>
        <taxon>Acanthomorphata</taxon>
        <taxon>Zeiogadaria</taxon>
        <taxon>Gadariae</taxon>
        <taxon>Gadiformes</taxon>
        <taxon>Muraenolepidoidei</taxon>
        <taxon>Muraenolepididae</taxon>
        <taxon>Muraenolepis</taxon>
    </lineage>
</organism>
<dbReference type="Gene3D" id="3.10.450.10">
    <property type="match status" value="1"/>
</dbReference>
<gene>
    <name evidence="1" type="ORF">NHX12_006656</name>
</gene>
<sequence length="73" mass="8099">MTADVNPSGMCCGGLTEVKEADEAVQNICEMVHVGGDEHIHLRVYESWHQGEELALHGVLESMTHDSPIDYFE</sequence>
<accession>A0A9Q0IB77</accession>
<dbReference type="AlphaFoldDB" id="A0A9Q0IB77"/>
<keyword evidence="2" id="KW-1185">Reference proteome</keyword>
<evidence type="ECO:0000313" key="2">
    <source>
        <dbReference type="Proteomes" id="UP001148018"/>
    </source>
</evidence>